<accession>A0ABN0MYX9</accession>
<dbReference type="Proteomes" id="UP000016064">
    <property type="component" value="Unassembled WGS sequence"/>
</dbReference>
<feature type="domain" description="Autotransporter" evidence="12">
    <location>
        <begin position="1285"/>
        <end position="1566"/>
    </location>
</feature>
<keyword evidence="4" id="KW-1134">Transmembrane beta strand</keyword>
<dbReference type="SUPFAM" id="SSF103515">
    <property type="entry name" value="Autotransporter"/>
    <property type="match status" value="1"/>
</dbReference>
<evidence type="ECO:0000256" key="9">
    <source>
        <dbReference type="ARBA" id="ARBA00023136"/>
    </source>
</evidence>
<evidence type="ECO:0000256" key="3">
    <source>
        <dbReference type="ARBA" id="ARBA00007542"/>
    </source>
</evidence>
<keyword evidence="7" id="KW-0812">Transmembrane</keyword>
<evidence type="ECO:0000313" key="14">
    <source>
        <dbReference type="Proteomes" id="UP000016064"/>
    </source>
</evidence>
<evidence type="ECO:0000256" key="10">
    <source>
        <dbReference type="ARBA" id="ARBA00023237"/>
    </source>
</evidence>
<keyword evidence="8" id="KW-0732">Signal</keyword>
<protein>
    <submittedName>
        <fullName evidence="13">Autotransporter beta-domain protein</fullName>
    </submittedName>
</protein>
<gene>
    <name evidence="13" type="ORF">H359_0899</name>
</gene>
<dbReference type="Pfam" id="PF02415">
    <property type="entry name" value="Chlam_PMP"/>
    <property type="match status" value="3"/>
</dbReference>
<evidence type="ECO:0000259" key="12">
    <source>
        <dbReference type="PROSITE" id="PS51208"/>
    </source>
</evidence>
<dbReference type="InterPro" id="IPR036709">
    <property type="entry name" value="Autotransporte_beta_dom_sf"/>
</dbReference>
<dbReference type="InterPro" id="IPR011427">
    <property type="entry name" value="Polymorphic_membr_middle"/>
</dbReference>
<keyword evidence="9" id="KW-0472">Membrane</keyword>
<name>A0ABN0MYX9_9CHLA</name>
<dbReference type="PROSITE" id="PS51208">
    <property type="entry name" value="AUTOTRANSPORTER"/>
    <property type="match status" value="1"/>
</dbReference>
<evidence type="ECO:0000256" key="6">
    <source>
        <dbReference type="ARBA" id="ARBA00022525"/>
    </source>
</evidence>
<comment type="subcellular location">
    <subcellularLocation>
        <location evidence="2">Cell outer membrane</location>
        <topology evidence="2">Peripheral membrane protein</topology>
        <orientation evidence="2">Extracellular side</orientation>
    </subcellularLocation>
    <subcellularLocation>
        <location evidence="1">Secreted</location>
        <location evidence="1">Cell wall</location>
    </subcellularLocation>
</comment>
<evidence type="ECO:0000256" key="1">
    <source>
        <dbReference type="ARBA" id="ARBA00004191"/>
    </source>
</evidence>
<reference evidence="13 14" key="1">
    <citation type="submission" date="2013-07" db="EMBL/GenBank/DDBJ databases">
        <title>Isolation of a new Chlamydia species from the feral Sacred Ibis (Threskiornis aethiopicus): Chlamydia ibidis.</title>
        <authorList>
            <person name="Vorimore F."/>
            <person name="Hsia R.-C."/>
            <person name="Huot-Creasy H."/>
            <person name="Bastian S."/>
            <person name="Deruyter L."/>
            <person name="Passet A."/>
            <person name="Sachse K."/>
            <person name="Bavoil P."/>
            <person name="Myers G."/>
            <person name="Laroucau K."/>
        </authorList>
    </citation>
    <scope>NUCLEOTIDE SEQUENCE [LARGE SCALE GENOMIC DNA]</scope>
    <source>
        <strain evidence="13 14">10-1398/6</strain>
    </source>
</reference>
<sequence>MITKKENKLQNSTFSRSVMFSILVGIGVSSHICGFGGSELVSESSPYAFSSPKAGFFYDKKKKDTESIVPKDIKDKKEVCDLSNSFVLKENNSCQIEIVSQGGVGSSSDLSGYQSLVHRTTLFQILGKLLWKDIDAAHVMNLDENLLGKKYPSIQKGEQGLAFCYIPKDDPKKNESSSCFVGVALWGGEPNAELSFQNLSTSQSGSAVYSSSGVFFENFKKGLSFENCTSGKSGGAIAGADITIRECSNLNFSGSKTNLALEKVSQEDFSQGGGAIVGVCSIAENAKDVLSGSVKIIGNIGENTFQGNHADKANGGAISAENVSLSSNLGSLLFKSNQALSGGAISSRMISIAENTATIEFSKNSSLLDFDPGMFVGGGALAARGIISLRNNSDMHFLNNSSQGCGGAILCKDIVISEQVGEQTFKENTSQSYGGAVCANNSATIKDNFGSILFKDNKSSLGGGAIYSGDLSKDVRSDDDHSGVVELVGNSGTISFIKNAYTSIPSPTADEDIVFGGGAIFGRSIAITRNTGITSLEGNTATSYNCVNVLGGGGICGSDNVTIANNFGTVRFTYNKLELSPEACVRNSAEEEISLDKSDADLLHSSVNACTPKTEPTPVTHPSSNELSEQRQSTLGTVISGTYGGGAIFSKNVDISGNMGKVYFSDNSVILVEGIKNNCLSSGGGALYGSNNVKISDNKDIAFTNNYASGEKMCGGAILGSEVNISSNHNTEFSRNIAKLSGGAVCASEAPISVSNNMGDVLFSFNSTNGVGGALSSPKSSVYIIDNHADVVFKDNLAVGELYYSDRLEESHDRIAFSSGGGAILAGKTVSIEGNEKNVLFMNNFSEGFGGAILTGYLVGDDNSSRSISDEGTLVRIAGNKGNVVFSGNSVSISQAPMNSSCGGGAIHTQNLLVTDNLGSVMFYNNVARNGGAIKISEHGTVSVRAKGGDVVFSGNTNGLRESDAIYLAGTSSLIQELSAEKGHSVRIEDAINYESLTLRSSEAQGTSLLDNPTLVFNSKSSGNHLGSVCFSEHTSKIPQVAVLEQGVLSLSNGAQLWLAGFKQQRGSELLLSAGTTFRIMDLRDTPKVHISSSSVDKTGLHAVTIEPKKDGFDPELLLDINTVEIDLSSFVGDTENKQPLPPTIVVPKGTKIGSGSLNLVLVDTGGIGYENHELLNCERNIPLISFQSVSGSSEMPMNDPELEKIDVQVSVPPITSNTYGHSGVWSEAEVVNGRLVIGWKPTGYHLNPEKSGSLVLNTLWGQCGDLRSLKHQQLLHNVTAQRMEFDYSTNLWGAGIGSFINCANICDIDGFTHRSGGYAVGLDTQLIEDFLIGGSFSQFFGYTDSQSYTSRSDQIGYLGSGYIGILAGRWFLKGSLIYSNVQNNLSTRYESLGKSSASWESHGVLADARVDYRYLLNPRKFVSSIVSAFVPFAEVEYIYVDLPEIREVGSESRSFSSGRLQNISVPVGITLEHSYARGQRSEVNSLSLSYALDVYRRQPPVVVSLPTASYSWAGVASDVSRKICRAQFSNDTEWNSYFSTYLGFTYEWREHSVSYDVNGGIRLIF</sequence>
<dbReference type="Pfam" id="PF07548">
    <property type="entry name" value="ChlamPMP_M"/>
    <property type="match status" value="1"/>
</dbReference>
<comment type="similarity">
    <text evidence="3">Belongs to the PMP outer membrane protein family.</text>
</comment>
<comment type="caution">
    <text evidence="13">The sequence shown here is derived from an EMBL/GenBank/DDBJ whole genome shotgun (WGS) entry which is preliminary data.</text>
</comment>
<dbReference type="Pfam" id="PF03797">
    <property type="entry name" value="Autotransporter"/>
    <property type="match status" value="1"/>
</dbReference>
<evidence type="ECO:0000256" key="2">
    <source>
        <dbReference type="ARBA" id="ARBA00004416"/>
    </source>
</evidence>
<dbReference type="NCBIfam" id="TIGR01376">
    <property type="entry name" value="POMP_repeat"/>
    <property type="match status" value="5"/>
</dbReference>
<proteinExistence type="inferred from homology"/>
<keyword evidence="10" id="KW-0998">Cell outer membrane</keyword>
<feature type="compositionally biased region" description="Polar residues" evidence="11">
    <location>
        <begin position="620"/>
        <end position="631"/>
    </location>
</feature>
<keyword evidence="5" id="KW-0134">Cell wall</keyword>
<keyword evidence="14" id="KW-1185">Reference proteome</keyword>
<dbReference type="InterPro" id="IPR003368">
    <property type="entry name" value="POMP_repeat"/>
</dbReference>
<evidence type="ECO:0000256" key="11">
    <source>
        <dbReference type="SAM" id="MobiDB-lite"/>
    </source>
</evidence>
<evidence type="ECO:0000256" key="4">
    <source>
        <dbReference type="ARBA" id="ARBA00022452"/>
    </source>
</evidence>
<evidence type="ECO:0000256" key="7">
    <source>
        <dbReference type="ARBA" id="ARBA00022692"/>
    </source>
</evidence>
<evidence type="ECO:0000256" key="5">
    <source>
        <dbReference type="ARBA" id="ARBA00022512"/>
    </source>
</evidence>
<dbReference type="RefSeq" id="WP_020370508.1">
    <property type="nucleotide sequence ID" value="NZ_APJW01000003.1"/>
</dbReference>
<evidence type="ECO:0000256" key="8">
    <source>
        <dbReference type="ARBA" id="ARBA00022729"/>
    </source>
</evidence>
<dbReference type="EMBL" id="APJW01000003">
    <property type="protein sequence ID" value="EQM62457.1"/>
    <property type="molecule type" value="Genomic_DNA"/>
</dbReference>
<feature type="region of interest" description="Disordered" evidence="11">
    <location>
        <begin position="610"/>
        <end position="631"/>
    </location>
</feature>
<dbReference type="Gene3D" id="2.40.128.130">
    <property type="entry name" value="Autotransporter beta-domain"/>
    <property type="match status" value="1"/>
</dbReference>
<evidence type="ECO:0000313" key="13">
    <source>
        <dbReference type="EMBL" id="EQM62457.1"/>
    </source>
</evidence>
<organism evidence="13 14">
    <name type="scientific">Chlamydia ibidis 10-1398/6</name>
    <dbReference type="NCBI Taxonomy" id="1046581"/>
    <lineage>
        <taxon>Bacteria</taxon>
        <taxon>Pseudomonadati</taxon>
        <taxon>Chlamydiota</taxon>
        <taxon>Chlamydiia</taxon>
        <taxon>Chlamydiales</taxon>
        <taxon>Chlamydiaceae</taxon>
        <taxon>Chlamydia/Chlamydophila group</taxon>
        <taxon>Chlamydia</taxon>
    </lineage>
</organism>
<keyword evidence="6" id="KW-0964">Secreted</keyword>
<dbReference type="InterPro" id="IPR005546">
    <property type="entry name" value="Autotransporte_beta"/>
</dbReference>
<dbReference type="SMART" id="SM00869">
    <property type="entry name" value="Autotransporter"/>
    <property type="match status" value="1"/>
</dbReference>